<evidence type="ECO:0000313" key="1">
    <source>
        <dbReference type="EMBL" id="KAK1007864.1"/>
    </source>
</evidence>
<dbReference type="GO" id="GO:0008081">
    <property type="term" value="F:phosphoric diester hydrolase activity"/>
    <property type="evidence" value="ECO:0007669"/>
    <property type="project" value="InterPro"/>
</dbReference>
<sequence>MPTNADTGSPIVTSSKLRVHANTNGSMLHTLTAWVLLQLINCAVLAAGSGWPTDLSTEYPHPKPPGSRKPVPSLYGRRYSEQTFVGTHDSVAVRTPENGWSLSGNQYYNVTVQLQTGVRMLQAQGHRDRNGSNEIRLCHFNCALMDGGSLTEHLNIVKEFLDANPSEVVTLLFVNTGPPLEHWAGAYINTGLDLVSYTPPPYKRGGSMTINDWPTVADMVSSNKRLVTFLSNGANENRVPYLLNQFDYMFETNFGIDKPDQYTCAPARPRWRDPSYIPPRISLVNHFLYAQFLGFRYPNATYANTTNAAGFRVGELGEHAVRCWSLYERRPNFFLVDFFSEGEVFDVEHVVTLSPAT</sequence>
<gene>
    <name evidence="1" type="ORF">LTR91_003394</name>
</gene>
<keyword evidence="2" id="KW-1185">Reference proteome</keyword>
<dbReference type="InterPro" id="IPR051057">
    <property type="entry name" value="PI-PLC_domain"/>
</dbReference>
<comment type="caution">
    <text evidence="1">The sequence shown here is derived from an EMBL/GenBank/DDBJ whole genome shotgun (WGS) entry which is preliminary data.</text>
</comment>
<dbReference type="EMBL" id="JAUJLE010000017">
    <property type="protein sequence ID" value="KAK1007864.1"/>
    <property type="molecule type" value="Genomic_DNA"/>
</dbReference>
<accession>A0AAN6KZJ8</accession>
<dbReference type="Proteomes" id="UP001175353">
    <property type="component" value="Unassembled WGS sequence"/>
</dbReference>
<evidence type="ECO:0000313" key="2">
    <source>
        <dbReference type="Proteomes" id="UP001175353"/>
    </source>
</evidence>
<dbReference type="AlphaFoldDB" id="A0AAN6KZJ8"/>
<proteinExistence type="predicted"/>
<reference evidence="1" key="1">
    <citation type="submission" date="2023-06" db="EMBL/GenBank/DDBJ databases">
        <title>Black Yeasts Isolated from many extreme environments.</title>
        <authorList>
            <person name="Coleine C."/>
            <person name="Stajich J.E."/>
            <person name="Selbmann L."/>
        </authorList>
    </citation>
    <scope>NUCLEOTIDE SEQUENCE</scope>
    <source>
        <strain evidence="1">CCFEE 5200</strain>
    </source>
</reference>
<dbReference type="InterPro" id="IPR017946">
    <property type="entry name" value="PLC-like_Pdiesterase_TIM-brl"/>
</dbReference>
<evidence type="ECO:0008006" key="3">
    <source>
        <dbReference type="Google" id="ProtNLM"/>
    </source>
</evidence>
<dbReference type="Pfam" id="PF26146">
    <property type="entry name" value="PI-PLC_X"/>
    <property type="match status" value="1"/>
</dbReference>
<protein>
    <recommendedName>
        <fullName evidence="3">Phosphatidylinositol-specific phospholipase C X domain-containing protein</fullName>
    </recommendedName>
</protein>
<dbReference type="Gene3D" id="3.20.20.190">
    <property type="entry name" value="Phosphatidylinositol (PI) phosphodiesterase"/>
    <property type="match status" value="1"/>
</dbReference>
<name>A0AAN6KZJ8_9PEZI</name>
<organism evidence="1 2">
    <name type="scientific">Friedmanniomyces endolithicus</name>
    <dbReference type="NCBI Taxonomy" id="329885"/>
    <lineage>
        <taxon>Eukaryota</taxon>
        <taxon>Fungi</taxon>
        <taxon>Dikarya</taxon>
        <taxon>Ascomycota</taxon>
        <taxon>Pezizomycotina</taxon>
        <taxon>Dothideomycetes</taxon>
        <taxon>Dothideomycetidae</taxon>
        <taxon>Mycosphaerellales</taxon>
        <taxon>Teratosphaeriaceae</taxon>
        <taxon>Friedmanniomyces</taxon>
    </lineage>
</organism>
<dbReference type="GO" id="GO:0006629">
    <property type="term" value="P:lipid metabolic process"/>
    <property type="evidence" value="ECO:0007669"/>
    <property type="project" value="InterPro"/>
</dbReference>
<dbReference type="SUPFAM" id="SSF51695">
    <property type="entry name" value="PLC-like phosphodiesterases"/>
    <property type="match status" value="1"/>
</dbReference>
<dbReference type="PANTHER" id="PTHR13593">
    <property type="match status" value="1"/>
</dbReference>
<dbReference type="PANTHER" id="PTHR13593:SF80">
    <property type="entry name" value="PLC-LIKE PHOSPHODIESTERASE"/>
    <property type="match status" value="1"/>
</dbReference>